<reference evidence="2" key="1">
    <citation type="journal article" date="2013" name="Environ. Microbiol.">
        <title>Microbiota from the distal guts of lean and obese adolescents exhibit partial functional redundancy besides clear differences in community structure.</title>
        <authorList>
            <person name="Ferrer M."/>
            <person name="Ruiz A."/>
            <person name="Lanza F."/>
            <person name="Haange S.B."/>
            <person name="Oberbach A."/>
            <person name="Till H."/>
            <person name="Bargiela R."/>
            <person name="Campoy C."/>
            <person name="Segura M.T."/>
            <person name="Richter M."/>
            <person name="von Bergen M."/>
            <person name="Seifert J."/>
            <person name="Suarez A."/>
        </authorList>
    </citation>
    <scope>NUCLEOTIDE SEQUENCE</scope>
</reference>
<sequence>MFLVGQLRTFFADLQSEDYESAIAMVHSRFSTNTNPSWERAHPNRL</sequence>
<keyword evidence="2" id="KW-0808">Transferase</keyword>
<dbReference type="InterPro" id="IPR017932">
    <property type="entry name" value="GATase_2_dom"/>
</dbReference>
<dbReference type="InterPro" id="IPR029055">
    <property type="entry name" value="Ntn_hydrolases_N"/>
</dbReference>
<dbReference type="AlphaFoldDB" id="K1TP48"/>
<feature type="non-terminal residue" evidence="2">
    <location>
        <position position="46"/>
    </location>
</feature>
<organism evidence="2">
    <name type="scientific">human gut metagenome</name>
    <dbReference type="NCBI Taxonomy" id="408170"/>
    <lineage>
        <taxon>unclassified sequences</taxon>
        <taxon>metagenomes</taxon>
        <taxon>organismal metagenomes</taxon>
    </lineage>
</organism>
<keyword evidence="2" id="KW-0436">Ligase</keyword>
<dbReference type="EMBL" id="AJWZ01002257">
    <property type="protein sequence ID" value="EKC71448.1"/>
    <property type="molecule type" value="Genomic_DNA"/>
</dbReference>
<proteinExistence type="predicted"/>
<name>K1TP48_9ZZZZ</name>
<keyword evidence="2" id="KW-0315">Glutamine amidotransferase</keyword>
<evidence type="ECO:0000259" key="1">
    <source>
        <dbReference type="Pfam" id="PF00310"/>
    </source>
</evidence>
<accession>K1TP48</accession>
<dbReference type="Gene3D" id="3.60.20.10">
    <property type="entry name" value="Glutamine Phosphoribosylpyrophosphate, subunit 1, domain 1"/>
    <property type="match status" value="1"/>
</dbReference>
<dbReference type="EC" id="6.3.5.4" evidence="2"/>
<feature type="domain" description="Glutamine amidotransferase type-2" evidence="1">
    <location>
        <begin position="2"/>
        <end position="46"/>
    </location>
</feature>
<comment type="caution">
    <text evidence="2">The sequence shown here is derived from an EMBL/GenBank/DDBJ whole genome shotgun (WGS) entry which is preliminary data.</text>
</comment>
<dbReference type="SUPFAM" id="SSF56235">
    <property type="entry name" value="N-terminal nucleophile aminohydrolases (Ntn hydrolases)"/>
    <property type="match status" value="1"/>
</dbReference>
<protein>
    <submittedName>
        <fullName evidence="2">Protein containing Glutamine amidotransferase, class-II domain protein</fullName>
        <ecNumber evidence="2">6.3.5.4</ecNumber>
    </submittedName>
</protein>
<dbReference type="GO" id="GO:0016740">
    <property type="term" value="F:transferase activity"/>
    <property type="evidence" value="ECO:0007669"/>
    <property type="project" value="UniProtKB-KW"/>
</dbReference>
<gene>
    <name evidence="2" type="ORF">OBE_03390</name>
</gene>
<dbReference type="GO" id="GO:0004066">
    <property type="term" value="F:asparagine synthase (glutamine-hydrolyzing) activity"/>
    <property type="evidence" value="ECO:0007669"/>
    <property type="project" value="UniProtKB-EC"/>
</dbReference>
<evidence type="ECO:0000313" key="2">
    <source>
        <dbReference type="EMBL" id="EKC71448.1"/>
    </source>
</evidence>
<dbReference type="Pfam" id="PF00310">
    <property type="entry name" value="GATase_2"/>
    <property type="match status" value="1"/>
</dbReference>